<comment type="subcellular location">
    <subcellularLocation>
        <location evidence="1">Cell membrane</location>
        <topology evidence="1">Multi-pass membrane protein</topology>
    </subcellularLocation>
</comment>
<organism evidence="8 9">
    <name type="scientific">Evansella vedderi</name>
    <dbReference type="NCBI Taxonomy" id="38282"/>
    <lineage>
        <taxon>Bacteria</taxon>
        <taxon>Bacillati</taxon>
        <taxon>Bacillota</taxon>
        <taxon>Bacilli</taxon>
        <taxon>Bacillales</taxon>
        <taxon>Bacillaceae</taxon>
        <taxon>Evansella</taxon>
    </lineage>
</organism>
<comment type="similarity">
    <text evidence="2">Belongs to the chromate ion transporter (CHR) (TC 2.A.51) family.</text>
</comment>
<dbReference type="PANTHER" id="PTHR43663">
    <property type="entry name" value="CHROMATE TRANSPORT PROTEIN-RELATED"/>
    <property type="match status" value="1"/>
</dbReference>
<keyword evidence="5 7" id="KW-1133">Transmembrane helix</keyword>
<keyword evidence="3" id="KW-1003">Cell membrane</keyword>
<evidence type="ECO:0000256" key="4">
    <source>
        <dbReference type="ARBA" id="ARBA00022692"/>
    </source>
</evidence>
<evidence type="ECO:0000256" key="5">
    <source>
        <dbReference type="ARBA" id="ARBA00022989"/>
    </source>
</evidence>
<evidence type="ECO:0000256" key="6">
    <source>
        <dbReference type="ARBA" id="ARBA00023136"/>
    </source>
</evidence>
<accession>A0ABU0A0H8</accession>
<proteinExistence type="inferred from homology"/>
<evidence type="ECO:0000313" key="8">
    <source>
        <dbReference type="EMBL" id="MDQ0256629.1"/>
    </source>
</evidence>
<feature type="transmembrane region" description="Helical" evidence="7">
    <location>
        <begin position="12"/>
        <end position="32"/>
    </location>
</feature>
<evidence type="ECO:0000256" key="7">
    <source>
        <dbReference type="SAM" id="Phobius"/>
    </source>
</evidence>
<evidence type="ECO:0000256" key="3">
    <source>
        <dbReference type="ARBA" id="ARBA00022475"/>
    </source>
</evidence>
<feature type="transmembrane region" description="Helical" evidence="7">
    <location>
        <begin position="82"/>
        <end position="104"/>
    </location>
</feature>
<keyword evidence="6 7" id="KW-0472">Membrane</keyword>
<gene>
    <name evidence="8" type="ORF">J2S74_004051</name>
</gene>
<dbReference type="Pfam" id="PF02417">
    <property type="entry name" value="Chromate_transp"/>
    <property type="match status" value="1"/>
</dbReference>
<name>A0ABU0A0H8_9BACI</name>
<comment type="caution">
    <text evidence="8">The sequence shown here is derived from an EMBL/GenBank/DDBJ whole genome shotgun (WGS) entry which is preliminary data.</text>
</comment>
<keyword evidence="4 7" id="KW-0812">Transmembrane</keyword>
<dbReference type="RefSeq" id="WP_307329073.1">
    <property type="nucleotide sequence ID" value="NZ_JAUSUG010000018.1"/>
</dbReference>
<evidence type="ECO:0000256" key="2">
    <source>
        <dbReference type="ARBA" id="ARBA00005262"/>
    </source>
</evidence>
<dbReference type="EMBL" id="JAUSUG010000018">
    <property type="protein sequence ID" value="MDQ0256629.1"/>
    <property type="molecule type" value="Genomic_DNA"/>
</dbReference>
<reference evidence="8 9" key="1">
    <citation type="submission" date="2023-07" db="EMBL/GenBank/DDBJ databases">
        <title>Genomic Encyclopedia of Type Strains, Phase IV (KMG-IV): sequencing the most valuable type-strain genomes for metagenomic binning, comparative biology and taxonomic classification.</title>
        <authorList>
            <person name="Goeker M."/>
        </authorList>
    </citation>
    <scope>NUCLEOTIDE SEQUENCE [LARGE SCALE GENOMIC DNA]</scope>
    <source>
        <strain evidence="8 9">DSM 9768</strain>
    </source>
</reference>
<dbReference type="PANTHER" id="PTHR43663:SF1">
    <property type="entry name" value="CHROMATE TRANSPORTER"/>
    <property type="match status" value="1"/>
</dbReference>
<feature type="transmembrane region" description="Helical" evidence="7">
    <location>
        <begin position="145"/>
        <end position="173"/>
    </location>
</feature>
<evidence type="ECO:0000313" key="9">
    <source>
        <dbReference type="Proteomes" id="UP001230005"/>
    </source>
</evidence>
<dbReference type="InterPro" id="IPR003370">
    <property type="entry name" value="Chromate_transpt"/>
</dbReference>
<dbReference type="Proteomes" id="UP001230005">
    <property type="component" value="Unassembled WGS sequence"/>
</dbReference>
<protein>
    <submittedName>
        <fullName evidence="8">Chromate transporter</fullName>
    </submittedName>
</protein>
<keyword evidence="9" id="KW-1185">Reference proteome</keyword>
<evidence type="ECO:0000256" key="1">
    <source>
        <dbReference type="ARBA" id="ARBA00004651"/>
    </source>
</evidence>
<feature type="transmembrane region" description="Helical" evidence="7">
    <location>
        <begin position="116"/>
        <end position="133"/>
    </location>
</feature>
<dbReference type="InterPro" id="IPR052518">
    <property type="entry name" value="CHR_Transporter"/>
</dbReference>
<sequence>MVWKTQRNIFIAFFRSGILGFGGGPSTIPLVHKEVVQQFKWMNDEEFADVLALGNTLPGPIATKMAGYIGYRVGGWLGLVNAILATILPTVFFLIGLIGILSTYRDSRIVIGMTQAITPVVGIMMIVLCYQFLKQSKKGLGSIQTILLTVISIIAYSLLNIHPAIVIGILIIYDLTKGEAKKKDSIKSEEKKQKVPS</sequence>